<evidence type="ECO:0000313" key="1">
    <source>
        <dbReference type="EMBL" id="OAT46899.1"/>
    </source>
</evidence>
<proteinExistence type="predicted"/>
<gene>
    <name evidence="1" type="ORF">M997_1897</name>
</gene>
<dbReference type="EMBL" id="LXEV01000022">
    <property type="protein sequence ID" value="OAT46899.1"/>
    <property type="molecule type" value="Genomic_DNA"/>
</dbReference>
<sequence>MKKTHKQTLLSLLLLLIILAFGSFYWLKLPYSFSYQRQIATDFLNNINNQQFEQAFELTQKNMYTGKTLEAFKEKVFREIRGSNYTFSYSFPNQTNGNRLRRWFNDSEIEMQDVNLEFKGASDLRITLRHIGDNKWKIYYMTSHAG</sequence>
<protein>
    <submittedName>
        <fullName evidence="1">Uncharacterized protein</fullName>
    </submittedName>
</protein>
<dbReference type="RefSeq" id="WP_064719880.1">
    <property type="nucleotide sequence ID" value="NZ_LXEV01000022.1"/>
</dbReference>
<comment type="caution">
    <text evidence="1">The sequence shown here is derived from an EMBL/GenBank/DDBJ whole genome shotgun (WGS) entry which is preliminary data.</text>
</comment>
<reference evidence="1 2" key="1">
    <citation type="submission" date="2016-04" db="EMBL/GenBank/DDBJ databases">
        <title>ATOL: Assembling a taxonomically balanced genome-scale reconstruction of the evolutionary history of the Enterobacteriaceae.</title>
        <authorList>
            <person name="Plunkett G.III."/>
            <person name="Neeno-Eckwall E.C."/>
            <person name="Glasner J.D."/>
            <person name="Perna N.T."/>
        </authorList>
    </citation>
    <scope>NUCLEOTIDE SEQUENCE [LARGE SCALE GENOMIC DNA]</scope>
    <source>
        <strain evidence="1 2">ATCC 700826</strain>
    </source>
</reference>
<organism evidence="1 2">
    <name type="scientific">Proteus hauseri ATCC 700826</name>
    <dbReference type="NCBI Taxonomy" id="1354271"/>
    <lineage>
        <taxon>Bacteria</taxon>
        <taxon>Pseudomonadati</taxon>
        <taxon>Pseudomonadota</taxon>
        <taxon>Gammaproteobacteria</taxon>
        <taxon>Enterobacterales</taxon>
        <taxon>Morganellaceae</taxon>
        <taxon>Proteus</taxon>
    </lineage>
</organism>
<dbReference type="Proteomes" id="UP000078250">
    <property type="component" value="Unassembled WGS sequence"/>
</dbReference>
<accession>A0AAJ3HSJ9</accession>
<evidence type="ECO:0000313" key="2">
    <source>
        <dbReference type="Proteomes" id="UP000078250"/>
    </source>
</evidence>
<dbReference type="AlphaFoldDB" id="A0AAJ3HSJ9"/>
<keyword evidence="2" id="KW-1185">Reference proteome</keyword>
<name>A0AAJ3HSJ9_PROHU</name>